<reference evidence="2" key="2">
    <citation type="submission" date="2020-11" db="EMBL/GenBank/DDBJ databases">
        <authorList>
            <person name="McCartney M.A."/>
            <person name="Auch B."/>
            <person name="Kono T."/>
            <person name="Mallez S."/>
            <person name="Becker A."/>
            <person name="Gohl D.M."/>
            <person name="Silverstein K.A.T."/>
            <person name="Koren S."/>
            <person name="Bechman K.B."/>
            <person name="Herman A."/>
            <person name="Abrahante J.E."/>
            <person name="Garbe J."/>
        </authorList>
    </citation>
    <scope>NUCLEOTIDE SEQUENCE</scope>
    <source>
        <strain evidence="2">Duluth1</strain>
        <tissue evidence="2">Whole animal</tissue>
    </source>
</reference>
<dbReference type="PANTHER" id="PTHR46961:SF8">
    <property type="entry name" value="DYNEIN AXONEMAL HEAVY CHAIN 7"/>
    <property type="match status" value="1"/>
</dbReference>
<accession>A0A9D4DK22</accession>
<gene>
    <name evidence="2" type="ORF">DPMN_184971</name>
</gene>
<dbReference type="GO" id="GO:0045505">
    <property type="term" value="F:dynein intermediate chain binding"/>
    <property type="evidence" value="ECO:0007669"/>
    <property type="project" value="InterPro"/>
</dbReference>
<dbReference type="GO" id="GO:0030286">
    <property type="term" value="C:dynein complex"/>
    <property type="evidence" value="ECO:0007669"/>
    <property type="project" value="InterPro"/>
</dbReference>
<comment type="caution">
    <text evidence="2">The sequence shown here is derived from an EMBL/GenBank/DDBJ whole genome shotgun (WGS) entry which is preliminary data.</text>
</comment>
<dbReference type="GO" id="GO:0051959">
    <property type="term" value="F:dynein light intermediate chain binding"/>
    <property type="evidence" value="ECO:0007669"/>
    <property type="project" value="InterPro"/>
</dbReference>
<sequence>MFILYHVTTVFILYYVTTVFILYYVTTVFILYHVTTVFILYHVTTVFILYQVGDLAVASPATVSRCGMVFADYIDLGWKPYVESWLQKKQSKVSNILFVDCWSFRDQHFNIFRYIMDF</sequence>
<keyword evidence="1" id="KW-0812">Transmembrane</keyword>
<feature type="transmembrane region" description="Helical" evidence="1">
    <location>
        <begin position="12"/>
        <end position="32"/>
    </location>
</feature>
<reference evidence="2" key="1">
    <citation type="journal article" date="2019" name="bioRxiv">
        <title>The Genome of the Zebra Mussel, Dreissena polymorpha: A Resource for Invasive Species Research.</title>
        <authorList>
            <person name="McCartney M.A."/>
            <person name="Auch B."/>
            <person name="Kono T."/>
            <person name="Mallez S."/>
            <person name="Zhang Y."/>
            <person name="Obille A."/>
            <person name="Becker A."/>
            <person name="Abrahante J.E."/>
            <person name="Garbe J."/>
            <person name="Badalamenti J.P."/>
            <person name="Herman A."/>
            <person name="Mangelson H."/>
            <person name="Liachko I."/>
            <person name="Sullivan S."/>
            <person name="Sone E.D."/>
            <person name="Koren S."/>
            <person name="Silverstein K.A.T."/>
            <person name="Beckman K.B."/>
            <person name="Gohl D.M."/>
        </authorList>
    </citation>
    <scope>NUCLEOTIDE SEQUENCE</scope>
    <source>
        <strain evidence="2">Duluth1</strain>
        <tissue evidence="2">Whole animal</tissue>
    </source>
</reference>
<dbReference type="AlphaFoldDB" id="A0A9D4DK22"/>
<protein>
    <submittedName>
        <fullName evidence="2">Uncharacterized protein</fullName>
    </submittedName>
</protein>
<dbReference type="EMBL" id="JAIWYP010000010">
    <property type="protein sequence ID" value="KAH3750448.1"/>
    <property type="molecule type" value="Genomic_DNA"/>
</dbReference>
<evidence type="ECO:0000256" key="1">
    <source>
        <dbReference type="SAM" id="Phobius"/>
    </source>
</evidence>
<dbReference type="GO" id="GO:0007018">
    <property type="term" value="P:microtubule-based movement"/>
    <property type="evidence" value="ECO:0007669"/>
    <property type="project" value="InterPro"/>
</dbReference>
<dbReference type="InterPro" id="IPR027417">
    <property type="entry name" value="P-loop_NTPase"/>
</dbReference>
<evidence type="ECO:0000313" key="3">
    <source>
        <dbReference type="Proteomes" id="UP000828390"/>
    </source>
</evidence>
<dbReference type="Gene3D" id="3.40.50.300">
    <property type="entry name" value="P-loop containing nucleotide triphosphate hydrolases"/>
    <property type="match status" value="1"/>
</dbReference>
<name>A0A9D4DK22_DREPO</name>
<organism evidence="2 3">
    <name type="scientific">Dreissena polymorpha</name>
    <name type="common">Zebra mussel</name>
    <name type="synonym">Mytilus polymorpha</name>
    <dbReference type="NCBI Taxonomy" id="45954"/>
    <lineage>
        <taxon>Eukaryota</taxon>
        <taxon>Metazoa</taxon>
        <taxon>Spiralia</taxon>
        <taxon>Lophotrochozoa</taxon>
        <taxon>Mollusca</taxon>
        <taxon>Bivalvia</taxon>
        <taxon>Autobranchia</taxon>
        <taxon>Heteroconchia</taxon>
        <taxon>Euheterodonta</taxon>
        <taxon>Imparidentia</taxon>
        <taxon>Neoheterodontei</taxon>
        <taxon>Myida</taxon>
        <taxon>Dreissenoidea</taxon>
        <taxon>Dreissenidae</taxon>
        <taxon>Dreissena</taxon>
    </lineage>
</organism>
<feature type="transmembrane region" description="Helical" evidence="1">
    <location>
        <begin position="38"/>
        <end position="58"/>
    </location>
</feature>
<dbReference type="Proteomes" id="UP000828390">
    <property type="component" value="Unassembled WGS sequence"/>
</dbReference>
<dbReference type="PANTHER" id="PTHR46961">
    <property type="entry name" value="DYNEIN HEAVY CHAIN 1, AXONEMAL-LIKE PROTEIN"/>
    <property type="match status" value="1"/>
</dbReference>
<keyword evidence="1" id="KW-1133">Transmembrane helix</keyword>
<dbReference type="InterPro" id="IPR026983">
    <property type="entry name" value="DHC"/>
</dbReference>
<keyword evidence="3" id="KW-1185">Reference proteome</keyword>
<keyword evidence="1" id="KW-0472">Membrane</keyword>
<evidence type="ECO:0000313" key="2">
    <source>
        <dbReference type="EMBL" id="KAH3750448.1"/>
    </source>
</evidence>
<proteinExistence type="predicted"/>